<keyword evidence="1 2" id="KW-0238">DNA-binding</keyword>
<feature type="domain" description="HTH tetR-type" evidence="3">
    <location>
        <begin position="16"/>
        <end position="76"/>
    </location>
</feature>
<dbReference type="EMBL" id="QZVS01000085">
    <property type="protein sequence ID" value="RJT88139.1"/>
    <property type="molecule type" value="Genomic_DNA"/>
</dbReference>
<gene>
    <name evidence="4" type="ORF">D6T64_12200</name>
</gene>
<dbReference type="SUPFAM" id="SSF46689">
    <property type="entry name" value="Homeodomain-like"/>
    <property type="match status" value="1"/>
</dbReference>
<dbReference type="PANTHER" id="PTHR43479">
    <property type="entry name" value="ACREF/ENVCD OPERON REPRESSOR-RELATED"/>
    <property type="match status" value="1"/>
</dbReference>
<organism evidence="4 5">
    <name type="scientific">Cryobacterium melibiosiphilum</name>
    <dbReference type="NCBI Taxonomy" id="995039"/>
    <lineage>
        <taxon>Bacteria</taxon>
        <taxon>Bacillati</taxon>
        <taxon>Actinomycetota</taxon>
        <taxon>Actinomycetes</taxon>
        <taxon>Micrococcales</taxon>
        <taxon>Microbacteriaceae</taxon>
        <taxon>Cryobacterium</taxon>
    </lineage>
</organism>
<dbReference type="Pfam" id="PF00440">
    <property type="entry name" value="TetR_N"/>
    <property type="match status" value="1"/>
</dbReference>
<comment type="caution">
    <text evidence="4">The sequence shown here is derived from an EMBL/GenBank/DDBJ whole genome shotgun (WGS) entry which is preliminary data.</text>
</comment>
<dbReference type="PROSITE" id="PS01081">
    <property type="entry name" value="HTH_TETR_1"/>
    <property type="match status" value="1"/>
</dbReference>
<dbReference type="InterPro" id="IPR050624">
    <property type="entry name" value="HTH-type_Tx_Regulator"/>
</dbReference>
<dbReference type="Gene3D" id="1.10.357.10">
    <property type="entry name" value="Tetracycline Repressor, domain 2"/>
    <property type="match status" value="1"/>
</dbReference>
<proteinExistence type="predicted"/>
<dbReference type="InterPro" id="IPR009057">
    <property type="entry name" value="Homeodomain-like_sf"/>
</dbReference>
<dbReference type="Gene3D" id="1.10.10.60">
    <property type="entry name" value="Homeodomain-like"/>
    <property type="match status" value="1"/>
</dbReference>
<reference evidence="4 5" key="1">
    <citation type="submission" date="2018-09" db="EMBL/GenBank/DDBJ databases">
        <title>Novel species of Cryobacterium.</title>
        <authorList>
            <person name="Liu Q."/>
            <person name="Xin Y.-H."/>
        </authorList>
    </citation>
    <scope>NUCLEOTIDE SEQUENCE [LARGE SCALE GENOMIC DNA]</scope>
    <source>
        <strain evidence="4 5">Hh39</strain>
    </source>
</reference>
<evidence type="ECO:0000313" key="5">
    <source>
        <dbReference type="Proteomes" id="UP000272015"/>
    </source>
</evidence>
<dbReference type="InterPro" id="IPR023772">
    <property type="entry name" value="DNA-bd_HTH_TetR-type_CS"/>
</dbReference>
<evidence type="ECO:0000256" key="2">
    <source>
        <dbReference type="PROSITE-ProRule" id="PRU00335"/>
    </source>
</evidence>
<protein>
    <submittedName>
        <fullName evidence="4">TetR family transcriptional regulator</fullName>
    </submittedName>
</protein>
<evidence type="ECO:0000256" key="1">
    <source>
        <dbReference type="ARBA" id="ARBA00023125"/>
    </source>
</evidence>
<accession>A0A3A5MJN8</accession>
<keyword evidence="5" id="KW-1185">Reference proteome</keyword>
<name>A0A3A5MJN8_9MICO</name>
<feature type="DNA-binding region" description="H-T-H motif" evidence="2">
    <location>
        <begin position="39"/>
        <end position="58"/>
    </location>
</feature>
<dbReference type="OrthoDB" id="8688418at2"/>
<dbReference type="GO" id="GO:0003677">
    <property type="term" value="F:DNA binding"/>
    <property type="evidence" value="ECO:0007669"/>
    <property type="project" value="UniProtKB-UniRule"/>
</dbReference>
<dbReference type="PANTHER" id="PTHR43479:SF11">
    <property type="entry name" value="ACREF_ENVCD OPERON REPRESSOR-RELATED"/>
    <property type="match status" value="1"/>
</dbReference>
<evidence type="ECO:0000259" key="3">
    <source>
        <dbReference type="PROSITE" id="PS50977"/>
    </source>
</evidence>
<dbReference type="Proteomes" id="UP000272015">
    <property type="component" value="Unassembled WGS sequence"/>
</dbReference>
<dbReference type="AlphaFoldDB" id="A0A3A5MJN8"/>
<dbReference type="InterPro" id="IPR001647">
    <property type="entry name" value="HTH_TetR"/>
</dbReference>
<dbReference type="RefSeq" id="WP_119974947.1">
    <property type="nucleotide sequence ID" value="NZ_JBHSQA010000012.1"/>
</dbReference>
<dbReference type="PROSITE" id="PS50977">
    <property type="entry name" value="HTH_TETR_2"/>
    <property type="match status" value="1"/>
</dbReference>
<evidence type="ECO:0000313" key="4">
    <source>
        <dbReference type="EMBL" id="RJT88139.1"/>
    </source>
</evidence>
<sequence>MSLPPEEPGLRERKRLATRRAIQYAVLTLTRERGIDKVTIEDISRVANVSPRTFFNYFPSKDAALVGDAPSLASAEDIERFVHAGPGGDILGQVSTLLAASLTRTESDREIHQLRKAVMKDNVYLFGMRMATLRGYEDQLQEVIARRFVVDRPDRADDPTALQQQSLLFTLIAVAAIRHAWRCWAEGDGTTSLSARVAASFAEVYTITRQTD</sequence>